<keyword evidence="2" id="KW-1185">Reference proteome</keyword>
<reference evidence="1" key="1">
    <citation type="submission" date="2020-05" db="EMBL/GenBank/DDBJ databases">
        <title>Large-scale comparative analyses of tick genomes elucidate their genetic diversity and vector capacities.</title>
        <authorList>
            <person name="Jia N."/>
            <person name="Wang J."/>
            <person name="Shi W."/>
            <person name="Du L."/>
            <person name="Sun Y."/>
            <person name="Zhan W."/>
            <person name="Jiang J."/>
            <person name="Wang Q."/>
            <person name="Zhang B."/>
            <person name="Ji P."/>
            <person name="Sakyi L.B."/>
            <person name="Cui X."/>
            <person name="Yuan T."/>
            <person name="Jiang B."/>
            <person name="Yang W."/>
            <person name="Lam T.T.-Y."/>
            <person name="Chang Q."/>
            <person name="Ding S."/>
            <person name="Wang X."/>
            <person name="Zhu J."/>
            <person name="Ruan X."/>
            <person name="Zhao L."/>
            <person name="Wei J."/>
            <person name="Que T."/>
            <person name="Du C."/>
            <person name="Cheng J."/>
            <person name="Dai P."/>
            <person name="Han X."/>
            <person name="Huang E."/>
            <person name="Gao Y."/>
            <person name="Liu J."/>
            <person name="Shao H."/>
            <person name="Ye R."/>
            <person name="Li L."/>
            <person name="Wei W."/>
            <person name="Wang X."/>
            <person name="Wang C."/>
            <person name="Yang T."/>
            <person name="Huo Q."/>
            <person name="Li W."/>
            <person name="Guo W."/>
            <person name="Chen H."/>
            <person name="Zhou L."/>
            <person name="Ni X."/>
            <person name="Tian J."/>
            <person name="Zhou Y."/>
            <person name="Sheng Y."/>
            <person name="Liu T."/>
            <person name="Pan Y."/>
            <person name="Xia L."/>
            <person name="Li J."/>
            <person name="Zhao F."/>
            <person name="Cao W."/>
        </authorList>
    </citation>
    <scope>NUCLEOTIDE SEQUENCE</scope>
    <source>
        <strain evidence="1">Dsil-2018</strain>
    </source>
</reference>
<dbReference type="Proteomes" id="UP000821865">
    <property type="component" value="Chromosome 7"/>
</dbReference>
<name>A0ACB8CFU0_DERSI</name>
<proteinExistence type="predicted"/>
<evidence type="ECO:0000313" key="2">
    <source>
        <dbReference type="Proteomes" id="UP000821865"/>
    </source>
</evidence>
<comment type="caution">
    <text evidence="1">The sequence shown here is derived from an EMBL/GenBank/DDBJ whole genome shotgun (WGS) entry which is preliminary data.</text>
</comment>
<sequence>MMKEMIHKLTATIAELKNDRSVRAATPATDNTANADPPSPLEPVDAANDDGESSPKKRTVVREHPALKPKLDDIKSVLSSTKTSLRFLGESMTSSPPRSPQLRRSRNACLRPVHPLTWLSCTRRKAGPTPKCFKMARPNDEMRIWQWNCRSFARKKASLQQYLRSHEAKPHVVLLQETVVPTTTFSGYQWLPGPSGGRGTATLVANKITWLVHDLDMPEIEHVMVELLPGNASRQSVYILNLYSSPSHHKQRFKRLFQKAIRLAASNPIVIAGDFNATHRTWGTYQNT</sequence>
<gene>
    <name evidence="1" type="ORF">HPB49_015148</name>
</gene>
<organism evidence="1 2">
    <name type="scientific">Dermacentor silvarum</name>
    <name type="common">Tick</name>
    <dbReference type="NCBI Taxonomy" id="543639"/>
    <lineage>
        <taxon>Eukaryota</taxon>
        <taxon>Metazoa</taxon>
        <taxon>Ecdysozoa</taxon>
        <taxon>Arthropoda</taxon>
        <taxon>Chelicerata</taxon>
        <taxon>Arachnida</taxon>
        <taxon>Acari</taxon>
        <taxon>Parasitiformes</taxon>
        <taxon>Ixodida</taxon>
        <taxon>Ixodoidea</taxon>
        <taxon>Ixodidae</taxon>
        <taxon>Rhipicephalinae</taxon>
        <taxon>Dermacentor</taxon>
    </lineage>
</organism>
<protein>
    <submittedName>
        <fullName evidence="1">Uncharacterized protein</fullName>
    </submittedName>
</protein>
<dbReference type="EMBL" id="CM023476">
    <property type="protein sequence ID" value="KAH7941594.1"/>
    <property type="molecule type" value="Genomic_DNA"/>
</dbReference>
<accession>A0ACB8CFU0</accession>
<evidence type="ECO:0000313" key="1">
    <source>
        <dbReference type="EMBL" id="KAH7941594.1"/>
    </source>
</evidence>